<evidence type="ECO:0000256" key="6">
    <source>
        <dbReference type="ARBA" id="ARBA00022692"/>
    </source>
</evidence>
<evidence type="ECO:0000256" key="10">
    <source>
        <dbReference type="ARBA" id="ARBA00023077"/>
    </source>
</evidence>
<dbReference type="InterPro" id="IPR037066">
    <property type="entry name" value="Plug_dom_sf"/>
</dbReference>
<dbReference type="InterPro" id="IPR012910">
    <property type="entry name" value="Plug_dom"/>
</dbReference>
<evidence type="ECO:0000259" key="18">
    <source>
        <dbReference type="Pfam" id="PF07715"/>
    </source>
</evidence>
<evidence type="ECO:0000313" key="20">
    <source>
        <dbReference type="Proteomes" id="UP000305202"/>
    </source>
</evidence>
<evidence type="ECO:0000256" key="9">
    <source>
        <dbReference type="ARBA" id="ARBA00023065"/>
    </source>
</evidence>
<organism evidence="19 20">
    <name type="scientific">Martelella alba</name>
    <dbReference type="NCBI Taxonomy" id="2590451"/>
    <lineage>
        <taxon>Bacteria</taxon>
        <taxon>Pseudomonadati</taxon>
        <taxon>Pseudomonadota</taxon>
        <taxon>Alphaproteobacteria</taxon>
        <taxon>Hyphomicrobiales</taxon>
        <taxon>Aurantimonadaceae</taxon>
        <taxon>Martelella</taxon>
    </lineage>
</organism>
<accession>A0ABY2SH82</accession>
<evidence type="ECO:0000256" key="2">
    <source>
        <dbReference type="ARBA" id="ARBA00009810"/>
    </source>
</evidence>
<reference evidence="19 20" key="1">
    <citation type="submission" date="2019-04" db="EMBL/GenBank/DDBJ databases">
        <authorList>
            <person name="Li M."/>
            <person name="Gao C."/>
        </authorList>
    </citation>
    <scope>NUCLEOTIDE SEQUENCE [LARGE SCALE GENOMIC DNA]</scope>
    <source>
        <strain evidence="19 20">BGMRC 2031</strain>
    </source>
</reference>
<comment type="similarity">
    <text evidence="2 14 16">Belongs to the TonB-dependent receptor family.</text>
</comment>
<comment type="subcellular location">
    <subcellularLocation>
        <location evidence="1 14">Cell outer membrane</location>
        <topology evidence="1 14">Multi-pass membrane protein</topology>
    </subcellularLocation>
</comment>
<comment type="caution">
    <text evidence="19">The sequence shown here is derived from an EMBL/GenBank/DDBJ whole genome shotgun (WGS) entry which is preliminary data.</text>
</comment>
<keyword evidence="13 14" id="KW-0998">Cell outer membrane</keyword>
<dbReference type="NCBIfam" id="NF007447">
    <property type="entry name" value="PRK10003.1"/>
    <property type="match status" value="1"/>
</dbReference>
<keyword evidence="9" id="KW-0406">Ion transport</keyword>
<evidence type="ECO:0000256" key="8">
    <source>
        <dbReference type="ARBA" id="ARBA00023004"/>
    </source>
</evidence>
<protein>
    <submittedName>
        <fullName evidence="19">Ferric-rhodotorulic acid/ferric-coprogen receptor FhuE</fullName>
    </submittedName>
</protein>
<evidence type="ECO:0000256" key="3">
    <source>
        <dbReference type="ARBA" id="ARBA00022448"/>
    </source>
</evidence>
<keyword evidence="5" id="KW-0410">Iron transport</keyword>
<dbReference type="InterPro" id="IPR039426">
    <property type="entry name" value="TonB-dep_rcpt-like"/>
</dbReference>
<dbReference type="Gene3D" id="2.40.170.20">
    <property type="entry name" value="TonB-dependent receptor, beta-barrel domain"/>
    <property type="match status" value="1"/>
</dbReference>
<proteinExistence type="inferred from homology"/>
<dbReference type="PANTHER" id="PTHR32552">
    <property type="entry name" value="FERRICHROME IRON RECEPTOR-RELATED"/>
    <property type="match status" value="1"/>
</dbReference>
<keyword evidence="12 19" id="KW-0675">Receptor</keyword>
<dbReference type="Gene3D" id="2.170.130.10">
    <property type="entry name" value="TonB-dependent receptor, plug domain"/>
    <property type="match status" value="1"/>
</dbReference>
<keyword evidence="11 14" id="KW-0472">Membrane</keyword>
<dbReference type="InterPro" id="IPR036942">
    <property type="entry name" value="Beta-barrel_TonB_sf"/>
</dbReference>
<dbReference type="Pfam" id="PF00593">
    <property type="entry name" value="TonB_dep_Rec_b-barrel"/>
    <property type="match status" value="1"/>
</dbReference>
<evidence type="ECO:0000256" key="7">
    <source>
        <dbReference type="ARBA" id="ARBA00022729"/>
    </source>
</evidence>
<dbReference type="Pfam" id="PF07715">
    <property type="entry name" value="Plug"/>
    <property type="match status" value="1"/>
</dbReference>
<evidence type="ECO:0000256" key="4">
    <source>
        <dbReference type="ARBA" id="ARBA00022452"/>
    </source>
</evidence>
<dbReference type="NCBIfam" id="TIGR01783">
    <property type="entry name" value="TonB-siderophor"/>
    <property type="match status" value="1"/>
</dbReference>
<name>A0ABY2SH82_9HYPH</name>
<keyword evidence="6 14" id="KW-0812">Transmembrane</keyword>
<keyword evidence="8" id="KW-0408">Iron</keyword>
<dbReference type="PROSITE" id="PS01156">
    <property type="entry name" value="TONB_DEPENDENT_REC_2"/>
    <property type="match status" value="1"/>
</dbReference>
<evidence type="ECO:0000256" key="16">
    <source>
        <dbReference type="RuleBase" id="RU003357"/>
    </source>
</evidence>
<dbReference type="CDD" id="cd01347">
    <property type="entry name" value="ligand_gated_channel"/>
    <property type="match status" value="1"/>
</dbReference>
<evidence type="ECO:0000256" key="5">
    <source>
        <dbReference type="ARBA" id="ARBA00022496"/>
    </source>
</evidence>
<evidence type="ECO:0000256" key="12">
    <source>
        <dbReference type="ARBA" id="ARBA00023170"/>
    </source>
</evidence>
<feature type="domain" description="TonB-dependent receptor-like beta-barrel" evidence="17">
    <location>
        <begin position="261"/>
        <end position="694"/>
    </location>
</feature>
<dbReference type="SUPFAM" id="SSF56935">
    <property type="entry name" value="Porins"/>
    <property type="match status" value="1"/>
</dbReference>
<dbReference type="PANTHER" id="PTHR32552:SF74">
    <property type="entry name" value="HYDROXAMATE SIDEROPHORE RECEPTOR FHUE"/>
    <property type="match status" value="1"/>
</dbReference>
<dbReference type="InterPro" id="IPR000531">
    <property type="entry name" value="Beta-barrel_TonB"/>
</dbReference>
<evidence type="ECO:0000313" key="19">
    <source>
        <dbReference type="EMBL" id="TKI03939.1"/>
    </source>
</evidence>
<keyword evidence="20" id="KW-1185">Reference proteome</keyword>
<dbReference type="Proteomes" id="UP000305202">
    <property type="component" value="Unassembled WGS sequence"/>
</dbReference>
<sequence>MNVFSRFNWTQERTPGQSSTAFIFTPSLVALFVSSLWQPAFAVDAGGTETLTVQAAGENDGNQTSKDYSVPVTSAATKMPLVLRDIPQSVTIVSSERMQDQVLESVGDVLSQTTGIAASNIDSDRSNYYSRGYLINNYLFDGIPTIVTDVWDLGDTKSDTAIYDRIEVVRGANSLALGSGNPSASINMIRKHADSKQLTGSLSVETGSWNKQRYVGDVTVPLNESGTVRGRVIAGYQDNDSWLDRYHAHKAFLTTVLDADLTDSTTLSLGWDYQSSSTSDPSWGGIPTFYSNGDPTHFKRSFNSGADWAYSDKESNKLFATLTQKFTNGWQAKVTGSHTKTTFDTRLLYPDGYPDNLTGEGVSLYSGWNKGRRETNGVDLYANGPFELLGRTHQLMIGGSYSKQDNTFFNSYSDLSSVAVGDYRDWNGDVPQGTWSPWTVELDDTLRQKSAYAAARFSLADPLALLVGARYTDWSARGTSGNNQSDKVAPYAGLTYDINDTYSIYASYTRIFQPQTTRDISGRYLDPVTGKSYETGLKGDWNNSRLTAMLSLFRTEQNRLGVNTYTYIPNTTEYAYESVDSVSRGVEFEINGALSDNWQMTFGASRYIAERRDGTAVMPEIPRTTAKLFTRYRLPMLRALTVGGGINWQNKTWNNVTGPSGDAYISQGSVTLVNLFSRYQLTRQLSVQANINNLFDRKYYDYMGTYLVYGEPRHFSVSATYRF</sequence>
<dbReference type="PROSITE" id="PS52016">
    <property type="entry name" value="TONB_DEPENDENT_REC_3"/>
    <property type="match status" value="1"/>
</dbReference>
<keyword evidence="4 14" id="KW-1134">Transmembrane beta strand</keyword>
<dbReference type="InterPro" id="IPR010917">
    <property type="entry name" value="TonB_rcpt_CS"/>
</dbReference>
<gene>
    <name evidence="19" type="primary">fhuE</name>
    <name evidence="19" type="ORF">FCN80_19645</name>
</gene>
<dbReference type="InterPro" id="IPR010105">
    <property type="entry name" value="TonB_sidphr_rcpt"/>
</dbReference>
<feature type="domain" description="TonB-dependent receptor plug" evidence="18">
    <location>
        <begin position="83"/>
        <end position="183"/>
    </location>
</feature>
<dbReference type="EMBL" id="SZPQ01000035">
    <property type="protein sequence ID" value="TKI03939.1"/>
    <property type="molecule type" value="Genomic_DNA"/>
</dbReference>
<evidence type="ECO:0000259" key="17">
    <source>
        <dbReference type="Pfam" id="PF00593"/>
    </source>
</evidence>
<keyword evidence="7" id="KW-0732">Signal</keyword>
<feature type="short sequence motif" description="TonB C-terminal box" evidence="15">
    <location>
        <begin position="706"/>
        <end position="723"/>
    </location>
</feature>
<evidence type="ECO:0000256" key="13">
    <source>
        <dbReference type="ARBA" id="ARBA00023237"/>
    </source>
</evidence>
<keyword evidence="10 16" id="KW-0798">TonB box</keyword>
<evidence type="ECO:0000256" key="1">
    <source>
        <dbReference type="ARBA" id="ARBA00004571"/>
    </source>
</evidence>
<evidence type="ECO:0000256" key="14">
    <source>
        <dbReference type="PROSITE-ProRule" id="PRU01360"/>
    </source>
</evidence>
<evidence type="ECO:0000256" key="15">
    <source>
        <dbReference type="PROSITE-ProRule" id="PRU10144"/>
    </source>
</evidence>
<keyword evidence="3 14" id="KW-0813">Transport</keyword>
<evidence type="ECO:0000256" key="11">
    <source>
        <dbReference type="ARBA" id="ARBA00023136"/>
    </source>
</evidence>